<dbReference type="Proteomes" id="UP000283834">
    <property type="component" value="Unassembled WGS sequence"/>
</dbReference>
<sequence length="100" mass="10771">MKLKHIAIIGSLFPILFSLVLFFGVLISADSDDENSNFSSGITGMNLSAEVLKHQPMVEKYARENGISEYVNVLLAIIQVESGGTAEDVMQSSESLGLPP</sequence>
<feature type="domain" description="CwlT-like lysozyme" evidence="1">
    <location>
        <begin position="49"/>
        <end position="98"/>
    </location>
</feature>
<reference evidence="2 3" key="1">
    <citation type="submission" date="2018-08" db="EMBL/GenBank/DDBJ databases">
        <title>A genome reference for cultivated species of the human gut microbiota.</title>
        <authorList>
            <person name="Zou Y."/>
            <person name="Xue W."/>
            <person name="Luo G."/>
        </authorList>
    </citation>
    <scope>NUCLEOTIDE SEQUENCE [LARGE SCALE GENOMIC DNA]</scope>
    <source>
        <strain evidence="2 3">AF19-16AC</strain>
    </source>
</reference>
<evidence type="ECO:0000313" key="3">
    <source>
        <dbReference type="Proteomes" id="UP000283834"/>
    </source>
</evidence>
<dbReference type="Pfam" id="PF13702">
    <property type="entry name" value="Lysozyme_like"/>
    <property type="match status" value="1"/>
</dbReference>
<evidence type="ECO:0000313" key="2">
    <source>
        <dbReference type="EMBL" id="RGT34623.1"/>
    </source>
</evidence>
<feature type="non-terminal residue" evidence="2">
    <location>
        <position position="100"/>
    </location>
</feature>
<accession>A0A412N7J3</accession>
<dbReference type="AlphaFoldDB" id="A0A412N7J3"/>
<dbReference type="RefSeq" id="WP_181980028.1">
    <property type="nucleotide sequence ID" value="NZ_QRWQ01000054.1"/>
</dbReference>
<gene>
    <name evidence="2" type="ORF">DWX36_17440</name>
</gene>
<name>A0A412N7J3_MEDGN</name>
<dbReference type="Gene3D" id="1.10.530.10">
    <property type="match status" value="1"/>
</dbReference>
<protein>
    <submittedName>
        <fullName evidence="2">Peptidase P60</fullName>
    </submittedName>
</protein>
<comment type="caution">
    <text evidence="2">The sequence shown here is derived from an EMBL/GenBank/DDBJ whole genome shotgun (WGS) entry which is preliminary data.</text>
</comment>
<organism evidence="2 3">
    <name type="scientific">Mediterraneibacter gnavus</name>
    <name type="common">Ruminococcus gnavus</name>
    <dbReference type="NCBI Taxonomy" id="33038"/>
    <lineage>
        <taxon>Bacteria</taxon>
        <taxon>Bacillati</taxon>
        <taxon>Bacillota</taxon>
        <taxon>Clostridia</taxon>
        <taxon>Lachnospirales</taxon>
        <taxon>Lachnospiraceae</taxon>
        <taxon>Mediterraneibacter</taxon>
    </lineage>
</organism>
<dbReference type="EMBL" id="QRWQ01000054">
    <property type="protein sequence ID" value="RGT34623.1"/>
    <property type="molecule type" value="Genomic_DNA"/>
</dbReference>
<proteinExistence type="predicted"/>
<dbReference type="InterPro" id="IPR047194">
    <property type="entry name" value="CwlT-like_lysozyme"/>
</dbReference>
<evidence type="ECO:0000259" key="1">
    <source>
        <dbReference type="Pfam" id="PF13702"/>
    </source>
</evidence>